<keyword evidence="1" id="KW-0812">Transmembrane</keyword>
<proteinExistence type="predicted"/>
<dbReference type="RefSeq" id="WP_369341192.1">
    <property type="nucleotide sequence ID" value="NZ_CP129675.1"/>
</dbReference>
<evidence type="ECO:0000313" key="3">
    <source>
        <dbReference type="EMBL" id="XDS48995.1"/>
    </source>
</evidence>
<evidence type="ECO:0000256" key="1">
    <source>
        <dbReference type="SAM" id="Phobius"/>
    </source>
</evidence>
<reference evidence="2" key="1">
    <citation type="submission" date="2023-07" db="EMBL/GenBank/DDBJ databases">
        <title>Bifidobacterium aquikefiriaerophilum sp. nov. and Bifidobacterium eccum sp. nov., isolated from water kefir.</title>
        <authorList>
            <person name="Breselge S."/>
            <person name="Bellassi P."/>
            <person name="Barcenilla C."/>
            <person name="Alvarez-Ordonez A."/>
            <person name="Morelli L."/>
            <person name="Cotter P.D."/>
        </authorList>
    </citation>
    <scope>NUCLEOTIDE SEQUENCE</scope>
    <source>
        <strain evidence="4">WK012_4_13</strain>
        <strain evidence="3">WK013_4_14</strain>
        <strain evidence="2">WK048_4_13</strain>
    </source>
</reference>
<sequence>MSGTDDDVHINLPRQDQDVMNVENSEKHTVPSPHHAGSRGRWKLIATILVLGALVGTWFLLGRPIPAASMPRQTLTTGVAPDGTRWRLSSKLNDNTLCLSDDIADNPKHPNAYVLDEGGGGCGFDNTRLVDHQYSFLLGSTTQNGSDLMLFAPAPANAVRVQIAEHQSVPTHAIPGFFYKGVRYWYFAYPKNWPNSTSGKECDSLFDSQHPAKGHCKIQAYDKNGKVVPFGNHYLDPNSEL</sequence>
<accession>A0AB39UB86</accession>
<dbReference type="AlphaFoldDB" id="A0AB39UB86"/>
<dbReference type="EMBL" id="CP129682">
    <property type="protein sequence ID" value="XDS48995.1"/>
    <property type="molecule type" value="Genomic_DNA"/>
</dbReference>
<dbReference type="EMBL" id="CP129683">
    <property type="protein sequence ID" value="XDS50219.1"/>
    <property type="molecule type" value="Genomic_DNA"/>
</dbReference>
<evidence type="ECO:0000313" key="2">
    <source>
        <dbReference type="EMBL" id="XDS46225.1"/>
    </source>
</evidence>
<keyword evidence="1" id="KW-1133">Transmembrane helix</keyword>
<dbReference type="KEGG" id="bfk:QN062_07425"/>
<dbReference type="EMBL" id="CP129675">
    <property type="protein sequence ID" value="XDS46225.1"/>
    <property type="molecule type" value="Genomic_DNA"/>
</dbReference>
<name>A0AB39UB86_9BIFI</name>
<keyword evidence="1" id="KW-0472">Membrane</keyword>
<protein>
    <submittedName>
        <fullName evidence="2">Uncharacterized protein</fullName>
    </submittedName>
</protein>
<feature type="transmembrane region" description="Helical" evidence="1">
    <location>
        <begin position="42"/>
        <end position="61"/>
    </location>
</feature>
<gene>
    <name evidence="4" type="ORF">QN062_07425</name>
    <name evidence="3" type="ORF">QN216_01620</name>
    <name evidence="2" type="ORF">QN217_08835</name>
</gene>
<organism evidence="2">
    <name type="scientific">Bifidobacterium fermentum</name>
    <dbReference type="NCBI Taxonomy" id="3059035"/>
    <lineage>
        <taxon>Bacteria</taxon>
        <taxon>Bacillati</taxon>
        <taxon>Actinomycetota</taxon>
        <taxon>Actinomycetes</taxon>
        <taxon>Bifidobacteriales</taxon>
        <taxon>Bifidobacteriaceae</taxon>
        <taxon>Bifidobacterium</taxon>
    </lineage>
</organism>
<evidence type="ECO:0000313" key="4">
    <source>
        <dbReference type="EMBL" id="XDS50219.1"/>
    </source>
</evidence>